<evidence type="ECO:0000259" key="1">
    <source>
        <dbReference type="Pfam" id="PF07714"/>
    </source>
</evidence>
<feature type="domain" description="Serine-threonine/tyrosine-protein kinase catalytic" evidence="1">
    <location>
        <begin position="44"/>
        <end position="132"/>
    </location>
</feature>
<evidence type="ECO:0000313" key="2">
    <source>
        <dbReference type="EMBL" id="RHZ64178.1"/>
    </source>
</evidence>
<dbReference type="Pfam" id="PF07714">
    <property type="entry name" value="PK_Tyr_Ser-Thr"/>
    <property type="match status" value="1"/>
</dbReference>
<sequence>MTDTIQERQTGSRMVQSIKTEFINWIPYYQFKDIKYIAEGSFDGDSKTKVALKNLHNSEDMSADFLKEVYGITSSNDFILQCYGITRDPDTNNNIIVMEFVEDGNLHRNLMLNFDEITWQTKLERLYCIATGFF</sequence>
<comment type="caution">
    <text evidence="2">The sequence shown here is derived from an EMBL/GenBank/DDBJ whole genome shotgun (WGS) entry which is preliminary data.</text>
</comment>
<dbReference type="InterPro" id="IPR011009">
    <property type="entry name" value="Kinase-like_dom_sf"/>
</dbReference>
<organism evidence="2 3">
    <name type="scientific">Diversispora epigaea</name>
    <dbReference type="NCBI Taxonomy" id="1348612"/>
    <lineage>
        <taxon>Eukaryota</taxon>
        <taxon>Fungi</taxon>
        <taxon>Fungi incertae sedis</taxon>
        <taxon>Mucoromycota</taxon>
        <taxon>Glomeromycotina</taxon>
        <taxon>Glomeromycetes</taxon>
        <taxon>Diversisporales</taxon>
        <taxon>Diversisporaceae</taxon>
        <taxon>Diversispora</taxon>
    </lineage>
</organism>
<evidence type="ECO:0000313" key="3">
    <source>
        <dbReference type="Proteomes" id="UP000266861"/>
    </source>
</evidence>
<dbReference type="GO" id="GO:0004672">
    <property type="term" value="F:protein kinase activity"/>
    <property type="evidence" value="ECO:0007669"/>
    <property type="project" value="InterPro"/>
</dbReference>
<accession>A0A397HQA4</accession>
<gene>
    <name evidence="2" type="ORF">Glove_326g63</name>
</gene>
<dbReference type="Proteomes" id="UP000266861">
    <property type="component" value="Unassembled WGS sequence"/>
</dbReference>
<dbReference type="InterPro" id="IPR001245">
    <property type="entry name" value="Ser-Thr/Tyr_kinase_cat_dom"/>
</dbReference>
<dbReference type="SUPFAM" id="SSF56112">
    <property type="entry name" value="Protein kinase-like (PK-like)"/>
    <property type="match status" value="1"/>
</dbReference>
<name>A0A397HQA4_9GLOM</name>
<reference evidence="2 3" key="1">
    <citation type="submission" date="2018-08" db="EMBL/GenBank/DDBJ databases">
        <title>Genome and evolution of the arbuscular mycorrhizal fungus Diversispora epigaea (formerly Glomus versiforme) and its bacterial endosymbionts.</title>
        <authorList>
            <person name="Sun X."/>
            <person name="Fei Z."/>
            <person name="Harrison M."/>
        </authorList>
    </citation>
    <scope>NUCLEOTIDE SEQUENCE [LARGE SCALE GENOMIC DNA]</scope>
    <source>
        <strain evidence="2 3">IT104</strain>
    </source>
</reference>
<protein>
    <recommendedName>
        <fullName evidence="1">Serine-threonine/tyrosine-protein kinase catalytic domain-containing protein</fullName>
    </recommendedName>
</protein>
<dbReference type="OrthoDB" id="2441719at2759"/>
<dbReference type="Gene3D" id="1.10.510.10">
    <property type="entry name" value="Transferase(Phosphotransferase) domain 1"/>
    <property type="match status" value="1"/>
</dbReference>
<dbReference type="EMBL" id="PQFF01000298">
    <property type="protein sequence ID" value="RHZ64178.1"/>
    <property type="molecule type" value="Genomic_DNA"/>
</dbReference>
<keyword evidence="3" id="KW-1185">Reference proteome</keyword>
<dbReference type="AlphaFoldDB" id="A0A397HQA4"/>
<proteinExistence type="predicted"/>